<evidence type="ECO:0000256" key="5">
    <source>
        <dbReference type="SAM" id="MobiDB-lite"/>
    </source>
</evidence>
<accession>A0A6J2VKP1</accession>
<dbReference type="AlphaFoldDB" id="A0A6J2VKP1"/>
<reference evidence="7" key="1">
    <citation type="submission" date="2025-08" db="UniProtKB">
        <authorList>
            <consortium name="RefSeq"/>
        </authorList>
    </citation>
    <scope>IDENTIFICATION</scope>
</reference>
<evidence type="ECO:0000256" key="3">
    <source>
        <dbReference type="ARBA" id="ARBA00023242"/>
    </source>
</evidence>
<name>A0A6J2VKP1_CHACN</name>
<dbReference type="Proteomes" id="UP000504632">
    <property type="component" value="Chromosome 6"/>
</dbReference>
<evidence type="ECO:0000256" key="1">
    <source>
        <dbReference type="ARBA" id="ARBA00004123"/>
    </source>
</evidence>
<gene>
    <name evidence="7" type="primary">mustn1a</name>
</gene>
<dbReference type="GO" id="GO:0042246">
    <property type="term" value="P:tissue regeneration"/>
    <property type="evidence" value="ECO:0007669"/>
    <property type="project" value="InterPro"/>
</dbReference>
<evidence type="ECO:0000313" key="7">
    <source>
        <dbReference type="RefSeq" id="XP_030632467.1"/>
    </source>
</evidence>
<feature type="region of interest" description="Disordered" evidence="5">
    <location>
        <begin position="51"/>
        <end position="72"/>
    </location>
</feature>
<dbReference type="Pfam" id="PF15682">
    <property type="entry name" value="Mustang"/>
    <property type="match status" value="1"/>
</dbReference>
<evidence type="ECO:0000256" key="4">
    <source>
        <dbReference type="ARBA" id="ARBA00044950"/>
    </source>
</evidence>
<dbReference type="GO" id="GO:0035988">
    <property type="term" value="P:chondrocyte proliferation"/>
    <property type="evidence" value="ECO:0007669"/>
    <property type="project" value="InterPro"/>
</dbReference>
<evidence type="ECO:0000313" key="6">
    <source>
        <dbReference type="Proteomes" id="UP000504632"/>
    </source>
</evidence>
<sequence length="72" mass="8174">MSEEGEEERMKRPEVREEELVETKGKLGQGLEVKSKTMEVMQECERQGKVAPSIFSKTRSGAETAFNKPTKK</sequence>
<dbReference type="GO" id="GO:0002062">
    <property type="term" value="P:chondrocyte differentiation"/>
    <property type="evidence" value="ECO:0007669"/>
    <property type="project" value="InterPro"/>
</dbReference>
<dbReference type="OrthoDB" id="9976882at2759"/>
<dbReference type="InParanoid" id="A0A6J2VKP1"/>
<comment type="similarity">
    <text evidence="4">Belongs to the MUSTN1 family.</text>
</comment>
<organism evidence="6 7">
    <name type="scientific">Chanos chanos</name>
    <name type="common">Milkfish</name>
    <name type="synonym">Mugil chanos</name>
    <dbReference type="NCBI Taxonomy" id="29144"/>
    <lineage>
        <taxon>Eukaryota</taxon>
        <taxon>Metazoa</taxon>
        <taxon>Chordata</taxon>
        <taxon>Craniata</taxon>
        <taxon>Vertebrata</taxon>
        <taxon>Euteleostomi</taxon>
        <taxon>Actinopterygii</taxon>
        <taxon>Neopterygii</taxon>
        <taxon>Teleostei</taxon>
        <taxon>Ostariophysi</taxon>
        <taxon>Gonorynchiformes</taxon>
        <taxon>Chanidae</taxon>
        <taxon>Chanos</taxon>
    </lineage>
</organism>
<proteinExistence type="inferred from homology"/>
<dbReference type="GeneID" id="115813923"/>
<dbReference type="InterPro" id="IPR031394">
    <property type="entry name" value="MUSTN1"/>
</dbReference>
<dbReference type="GO" id="GO:0005634">
    <property type="term" value="C:nucleus"/>
    <property type="evidence" value="ECO:0007669"/>
    <property type="project" value="UniProtKB-SubCell"/>
</dbReference>
<dbReference type="CTD" id="559807"/>
<comment type="subcellular location">
    <subcellularLocation>
        <location evidence="1">Nucleus</location>
    </subcellularLocation>
</comment>
<keyword evidence="6" id="KW-1185">Reference proteome</keyword>
<keyword evidence="3" id="KW-0539">Nucleus</keyword>
<evidence type="ECO:0000256" key="2">
    <source>
        <dbReference type="ARBA" id="ARBA00018401"/>
    </source>
</evidence>
<feature type="region of interest" description="Disordered" evidence="5">
    <location>
        <begin position="1"/>
        <end position="26"/>
    </location>
</feature>
<dbReference type="RefSeq" id="XP_030632467.1">
    <property type="nucleotide sequence ID" value="XM_030776607.1"/>
</dbReference>
<protein>
    <recommendedName>
        <fullName evidence="2">Musculoskeletal embryonic nuclear protein 1</fullName>
    </recommendedName>
</protein>